<feature type="transmembrane region" description="Helical" evidence="1">
    <location>
        <begin position="83"/>
        <end position="101"/>
    </location>
</feature>
<dbReference type="InterPro" id="IPR018639">
    <property type="entry name" value="DUF2062"/>
</dbReference>
<dbReference type="Proteomes" id="UP000295135">
    <property type="component" value="Unassembled WGS sequence"/>
</dbReference>
<feature type="transmembrane region" description="Helical" evidence="1">
    <location>
        <begin position="142"/>
        <end position="169"/>
    </location>
</feature>
<keyword evidence="4" id="KW-1185">Reference proteome</keyword>
<evidence type="ECO:0000256" key="1">
    <source>
        <dbReference type="SAM" id="Phobius"/>
    </source>
</evidence>
<name>A0A4R3JX85_9PROT</name>
<keyword evidence="1" id="KW-0812">Transmembrane</keyword>
<dbReference type="AlphaFoldDB" id="A0A4R3JX85"/>
<accession>A0A4R3JX85</accession>
<evidence type="ECO:0000313" key="4">
    <source>
        <dbReference type="Proteomes" id="UP000295135"/>
    </source>
</evidence>
<dbReference type="PANTHER" id="PTHR40547:SF1">
    <property type="entry name" value="SLL0298 PROTEIN"/>
    <property type="match status" value="1"/>
</dbReference>
<dbReference type="EMBL" id="SLZY01000003">
    <property type="protein sequence ID" value="TCS73043.1"/>
    <property type="molecule type" value="Genomic_DNA"/>
</dbReference>
<keyword evidence="1" id="KW-0472">Membrane</keyword>
<feature type="transmembrane region" description="Helical" evidence="1">
    <location>
        <begin position="42"/>
        <end position="71"/>
    </location>
</feature>
<sequence length="184" mass="20747">MPRKHFRRFLPTHQAVHEHRHLRHFGPLLKHHNLWHLNRNSVAGGVAVGMFAGLIPGPVQMLMGAILAIVFRVNLPVAMVTTWYTNPITWGPLILAAYALGSLVTGEPMGRVTDFEFDWTGGDWSQFLPSLYHWFLGLGETYVIGSLILGAILAALGYGAVQLAWRLYLLAYIRRRRRRASTPL</sequence>
<comment type="caution">
    <text evidence="3">The sequence shown here is derived from an EMBL/GenBank/DDBJ whole genome shotgun (WGS) entry which is preliminary data.</text>
</comment>
<gene>
    <name evidence="3" type="ORF">EDC61_103166</name>
</gene>
<evidence type="ECO:0000313" key="3">
    <source>
        <dbReference type="EMBL" id="TCS73043.1"/>
    </source>
</evidence>
<keyword evidence="1" id="KW-1133">Transmembrane helix</keyword>
<evidence type="ECO:0000259" key="2">
    <source>
        <dbReference type="Pfam" id="PF09835"/>
    </source>
</evidence>
<feature type="domain" description="DUF2062" evidence="2">
    <location>
        <begin position="22"/>
        <end position="168"/>
    </location>
</feature>
<organism evidence="3 4">
    <name type="scientific">Sulfuritortus calidifontis</name>
    <dbReference type="NCBI Taxonomy" id="1914471"/>
    <lineage>
        <taxon>Bacteria</taxon>
        <taxon>Pseudomonadati</taxon>
        <taxon>Pseudomonadota</taxon>
        <taxon>Betaproteobacteria</taxon>
        <taxon>Nitrosomonadales</taxon>
        <taxon>Thiobacillaceae</taxon>
        <taxon>Sulfuritortus</taxon>
    </lineage>
</organism>
<protein>
    <recommendedName>
        <fullName evidence="2">DUF2062 domain-containing protein</fullName>
    </recommendedName>
</protein>
<proteinExistence type="predicted"/>
<reference evidence="3 4" key="1">
    <citation type="submission" date="2019-03" db="EMBL/GenBank/DDBJ databases">
        <title>Genomic Encyclopedia of Type Strains, Phase IV (KMG-IV): sequencing the most valuable type-strain genomes for metagenomic binning, comparative biology and taxonomic classification.</title>
        <authorList>
            <person name="Goeker M."/>
        </authorList>
    </citation>
    <scope>NUCLEOTIDE SEQUENCE [LARGE SCALE GENOMIC DNA]</scope>
    <source>
        <strain evidence="3 4">DSM 103923</strain>
    </source>
</reference>
<dbReference type="OrthoDB" id="5296274at2"/>
<dbReference type="PANTHER" id="PTHR40547">
    <property type="entry name" value="SLL0298 PROTEIN"/>
    <property type="match status" value="1"/>
</dbReference>
<dbReference type="Pfam" id="PF09835">
    <property type="entry name" value="DUF2062"/>
    <property type="match status" value="1"/>
</dbReference>